<dbReference type="OrthoDB" id="25826at2759"/>
<dbReference type="PROSITE" id="PS00557">
    <property type="entry name" value="FMN_HYDROXY_ACID_DH_1"/>
    <property type="match status" value="1"/>
</dbReference>
<dbReference type="InterPro" id="IPR037396">
    <property type="entry name" value="FMN_HAD"/>
</dbReference>
<dbReference type="InterPro" id="IPR012133">
    <property type="entry name" value="Alpha-hydoxy_acid_DH_FMN"/>
</dbReference>
<dbReference type="GO" id="GO:0005777">
    <property type="term" value="C:peroxisome"/>
    <property type="evidence" value="ECO:0007669"/>
    <property type="project" value="UniProtKB-ARBA"/>
</dbReference>
<dbReference type="InterPro" id="IPR013785">
    <property type="entry name" value="Aldolase_TIM"/>
</dbReference>
<comment type="cofactor">
    <cofactor evidence="1">
        <name>FMN</name>
        <dbReference type="ChEBI" id="CHEBI:58210"/>
    </cofactor>
</comment>
<evidence type="ECO:0000256" key="2">
    <source>
        <dbReference type="ARBA" id="ARBA00023002"/>
    </source>
</evidence>
<dbReference type="Gene3D" id="3.20.20.70">
    <property type="entry name" value="Aldolase class I"/>
    <property type="match status" value="1"/>
</dbReference>
<dbReference type="PANTHER" id="PTHR10578:SF149">
    <property type="entry name" value="2-HYDROXYACID OXIDASE 2"/>
    <property type="match status" value="1"/>
</dbReference>
<dbReference type="EMBL" id="CACRXK020020817">
    <property type="protein sequence ID" value="CAB4035200.1"/>
    <property type="molecule type" value="Genomic_DNA"/>
</dbReference>
<protein>
    <submittedName>
        <fullName evidence="6">Hydroxyacid oxidase 1 isoform X2</fullName>
    </submittedName>
</protein>
<sequence length="219" mass="23660">MGTCMVLSCWSTTSLEDVASSCNGLKWFLLNPFTNRDVMANLIRRAEVNGFKAIVLTVDIPVVGKRYDGFGGMFTASYFPNVKEAFKCENLENLTPNIANTIHSSLATWDVMIPWIKSVTSLPVVLKGILVVDDAKLAVKYGADGIIVSNHGGRQFDGAPATIEVLPEIVSAVANDIEVYMDGGVRSGSDIFKALALGARAVFVGRPILWGLAYQVVQD</sequence>
<dbReference type="PROSITE" id="PS51349">
    <property type="entry name" value="FMN_HYDROXY_ACID_DH_2"/>
    <property type="match status" value="1"/>
</dbReference>
<organism evidence="6 7">
    <name type="scientific">Paramuricea clavata</name>
    <name type="common">Red gorgonian</name>
    <name type="synonym">Violescent sea-whip</name>
    <dbReference type="NCBI Taxonomy" id="317549"/>
    <lineage>
        <taxon>Eukaryota</taxon>
        <taxon>Metazoa</taxon>
        <taxon>Cnidaria</taxon>
        <taxon>Anthozoa</taxon>
        <taxon>Octocorallia</taxon>
        <taxon>Malacalcyonacea</taxon>
        <taxon>Plexauridae</taxon>
        <taxon>Paramuricea</taxon>
    </lineage>
</organism>
<evidence type="ECO:0000313" key="7">
    <source>
        <dbReference type="Proteomes" id="UP001152795"/>
    </source>
</evidence>
<comment type="similarity">
    <text evidence="3">Belongs to the FMN-dependent alpha-hydroxy acid dehydrogenase family.</text>
</comment>
<dbReference type="Proteomes" id="UP001152795">
    <property type="component" value="Unassembled WGS sequence"/>
</dbReference>
<keyword evidence="2" id="KW-0560">Oxidoreductase</keyword>
<evidence type="ECO:0000256" key="3">
    <source>
        <dbReference type="ARBA" id="ARBA00024042"/>
    </source>
</evidence>
<evidence type="ECO:0000256" key="1">
    <source>
        <dbReference type="ARBA" id="ARBA00001917"/>
    </source>
</evidence>
<gene>
    <name evidence="6" type="ORF">PACLA_8A026967</name>
</gene>
<accession>A0A6S7K0K6</accession>
<comment type="catalytic activity">
    <reaction evidence="5">
        <text>2-hydroxyoctanoate + O2 = 2-oxooctanoate + H2O2</text>
        <dbReference type="Rhea" id="RHEA:67940"/>
        <dbReference type="ChEBI" id="CHEBI:15379"/>
        <dbReference type="ChEBI" id="CHEBI:16240"/>
        <dbReference type="ChEBI" id="CHEBI:133514"/>
        <dbReference type="ChEBI" id="CHEBI:176689"/>
    </reaction>
    <physiologicalReaction direction="left-to-right" evidence="5">
        <dbReference type="Rhea" id="RHEA:67941"/>
    </physiologicalReaction>
</comment>
<dbReference type="Pfam" id="PF01070">
    <property type="entry name" value="FMN_dh"/>
    <property type="match status" value="1"/>
</dbReference>
<evidence type="ECO:0000313" key="6">
    <source>
        <dbReference type="EMBL" id="CAB4035200.1"/>
    </source>
</evidence>
<dbReference type="InterPro" id="IPR008259">
    <property type="entry name" value="FMN_hydac_DH_AS"/>
</dbReference>
<comment type="caution">
    <text evidence="6">The sequence shown here is derived from an EMBL/GenBank/DDBJ whole genome shotgun (WGS) entry which is preliminary data.</text>
</comment>
<dbReference type="AlphaFoldDB" id="A0A6S7K0K6"/>
<evidence type="ECO:0000256" key="4">
    <source>
        <dbReference type="ARBA" id="ARBA00029325"/>
    </source>
</evidence>
<dbReference type="InterPro" id="IPR000262">
    <property type="entry name" value="FMN-dep_DH"/>
</dbReference>
<dbReference type="PANTHER" id="PTHR10578">
    <property type="entry name" value="S -2-HYDROXY-ACID OXIDASE-RELATED"/>
    <property type="match status" value="1"/>
</dbReference>
<comment type="catalytic activity">
    <reaction evidence="4">
        <text>a (2S)-2-hydroxycarboxylate + O2 = a 2-oxocarboxylate + H2O2</text>
        <dbReference type="Rhea" id="RHEA:16789"/>
        <dbReference type="ChEBI" id="CHEBI:15379"/>
        <dbReference type="ChEBI" id="CHEBI:16240"/>
        <dbReference type="ChEBI" id="CHEBI:35179"/>
        <dbReference type="ChEBI" id="CHEBI:58123"/>
        <dbReference type="EC" id="1.1.3.15"/>
    </reaction>
    <physiologicalReaction direction="left-to-right" evidence="4">
        <dbReference type="Rhea" id="RHEA:16790"/>
    </physiologicalReaction>
</comment>
<dbReference type="GO" id="GO:0003973">
    <property type="term" value="F:(S)-2-hydroxy-acid oxidase activity"/>
    <property type="evidence" value="ECO:0007669"/>
    <property type="project" value="UniProtKB-EC"/>
</dbReference>
<dbReference type="CDD" id="cd02809">
    <property type="entry name" value="alpha_hydroxyacid_oxid_FMN"/>
    <property type="match status" value="1"/>
</dbReference>
<dbReference type="SUPFAM" id="SSF51395">
    <property type="entry name" value="FMN-linked oxidoreductases"/>
    <property type="match status" value="1"/>
</dbReference>
<name>A0A6S7K0K6_PARCT</name>
<reference evidence="6" key="1">
    <citation type="submission" date="2020-04" db="EMBL/GenBank/DDBJ databases">
        <authorList>
            <person name="Alioto T."/>
            <person name="Alioto T."/>
            <person name="Gomez Garrido J."/>
        </authorList>
    </citation>
    <scope>NUCLEOTIDE SEQUENCE</scope>
    <source>
        <strain evidence="6">A484AB</strain>
    </source>
</reference>
<dbReference type="GO" id="GO:0010181">
    <property type="term" value="F:FMN binding"/>
    <property type="evidence" value="ECO:0007669"/>
    <property type="project" value="InterPro"/>
</dbReference>
<evidence type="ECO:0000256" key="5">
    <source>
        <dbReference type="ARBA" id="ARBA00029327"/>
    </source>
</evidence>
<proteinExistence type="inferred from homology"/>
<keyword evidence="7" id="KW-1185">Reference proteome</keyword>